<dbReference type="SMART" id="SM01208">
    <property type="entry name" value="G5"/>
    <property type="match status" value="1"/>
</dbReference>
<dbReference type="Proteomes" id="UP000306477">
    <property type="component" value="Unassembled WGS sequence"/>
</dbReference>
<evidence type="ECO:0000256" key="2">
    <source>
        <dbReference type="SAM" id="MobiDB-lite"/>
    </source>
</evidence>
<feature type="compositionally biased region" description="Low complexity" evidence="2">
    <location>
        <begin position="404"/>
        <end position="417"/>
    </location>
</feature>
<sequence length="441" mass="49328">MMQKLHTVKIFSLLLLCVILLSLFSTFGSKTYHAFFANDSFKEGTMIGPVDVTGLSEEDARTALLSEVETWYGIGEITLVSGDMKNAVNKREMFSIDILESVNTAVDGAQNPLLTGVKDESLEKVLNEISSIEMNTVELENELLLPATTLHPGKIEINLGKFVEVDENNIVSQSVIRNLKDESEIVNWVKEFEVVNLPANKPFSLLSFLEESDTISNYSNESLSVIATGIYSTVLSSNFEIIERHISAQLPDYATFGYEAVFEKEKKDLLIYNVNPYEYKLLFSLKNHEFNVQLIGPEMQSSINVKIEDEESLEPKIIKQYDRTLPKGEMVVKQKGTAGQFGKIYRIVEKAGEVDEKVKVAEDYYPPIHTIEAHSILVPESPQNPSDKQPDGNISDPDIAPGINNGSNGEENNQESGNDTDENNENIDLWEDPDPLHLQKS</sequence>
<dbReference type="AlphaFoldDB" id="A0A4S3Q1H6"/>
<proteinExistence type="predicted"/>
<dbReference type="InterPro" id="IPR011098">
    <property type="entry name" value="G5_dom"/>
</dbReference>
<comment type="caution">
    <text evidence="4">The sequence shown here is derived from an EMBL/GenBank/DDBJ whole genome shotgun (WGS) entry which is preliminary data.</text>
</comment>
<dbReference type="EMBL" id="SLUB01000001">
    <property type="protein sequence ID" value="THE15292.1"/>
    <property type="molecule type" value="Genomic_DNA"/>
</dbReference>
<feature type="compositionally biased region" description="Acidic residues" evidence="2">
    <location>
        <begin position="418"/>
        <end position="433"/>
    </location>
</feature>
<reference evidence="4 5" key="1">
    <citation type="journal article" date="2019" name="Indoor Air">
        <title>Impacts of indoor surface finishes on bacterial viability.</title>
        <authorList>
            <person name="Hu J."/>
            <person name="Maamar S.B."/>
            <person name="Glawe A.J."/>
            <person name="Gottel N."/>
            <person name="Gilbert J.A."/>
            <person name="Hartmann E.M."/>
        </authorList>
    </citation>
    <scope>NUCLEOTIDE SEQUENCE [LARGE SCALE GENOMIC DNA]</scope>
    <source>
        <strain evidence="4 5">AF060A6</strain>
    </source>
</reference>
<organism evidence="4 5">
    <name type="scientific">Bacillus timonensis</name>
    <dbReference type="NCBI Taxonomy" id="1033734"/>
    <lineage>
        <taxon>Bacteria</taxon>
        <taxon>Bacillati</taxon>
        <taxon>Bacillota</taxon>
        <taxon>Bacilli</taxon>
        <taxon>Bacillales</taxon>
        <taxon>Bacillaceae</taxon>
        <taxon>Bacillus</taxon>
    </lineage>
</organism>
<evidence type="ECO:0000259" key="3">
    <source>
        <dbReference type="SMART" id="SM01208"/>
    </source>
</evidence>
<name>A0A4S3Q1H6_9BACI</name>
<evidence type="ECO:0000313" key="5">
    <source>
        <dbReference type="Proteomes" id="UP000306477"/>
    </source>
</evidence>
<dbReference type="OrthoDB" id="2691125at2"/>
<keyword evidence="5" id="KW-1185">Reference proteome</keyword>
<protein>
    <recommendedName>
        <fullName evidence="3">G5 domain-containing protein</fullName>
    </recommendedName>
</protein>
<keyword evidence="1" id="KW-0732">Signal</keyword>
<dbReference type="Gene3D" id="2.20.230.10">
    <property type="entry name" value="Resuscitation-promoting factor rpfb"/>
    <property type="match status" value="1"/>
</dbReference>
<gene>
    <name evidence="4" type="ORF">E1I69_00135</name>
</gene>
<evidence type="ECO:0000256" key="1">
    <source>
        <dbReference type="ARBA" id="ARBA00022729"/>
    </source>
</evidence>
<feature type="domain" description="G5" evidence="3">
    <location>
        <begin position="301"/>
        <end position="378"/>
    </location>
</feature>
<feature type="region of interest" description="Disordered" evidence="2">
    <location>
        <begin position="379"/>
        <end position="441"/>
    </location>
</feature>
<evidence type="ECO:0000313" key="4">
    <source>
        <dbReference type="EMBL" id="THE15292.1"/>
    </source>
</evidence>
<dbReference type="Pfam" id="PF07501">
    <property type="entry name" value="G5"/>
    <property type="match status" value="1"/>
</dbReference>
<accession>A0A4S3Q1H6</accession>